<dbReference type="AlphaFoldDB" id="A0A0C2FGZ1"/>
<dbReference type="GO" id="GO:0006749">
    <property type="term" value="P:glutathione metabolic process"/>
    <property type="evidence" value="ECO:0007669"/>
    <property type="project" value="TreeGrafter"/>
</dbReference>
<keyword evidence="4" id="KW-1015">Disulfide bond</keyword>
<dbReference type="SUPFAM" id="SSF51905">
    <property type="entry name" value="FAD/NAD(P)-binding domain"/>
    <property type="match status" value="1"/>
</dbReference>
<dbReference type="InterPro" id="IPR039648">
    <property type="entry name" value="DHPH_N"/>
</dbReference>
<evidence type="ECO:0000313" key="7">
    <source>
        <dbReference type="EMBL" id="KIH47840.1"/>
    </source>
</evidence>
<dbReference type="OrthoDB" id="5850342at2759"/>
<reference evidence="7 8" key="1">
    <citation type="submission" date="2013-12" db="EMBL/GenBank/DDBJ databases">
        <title>Draft genome of the parsitic nematode Ancylostoma duodenale.</title>
        <authorList>
            <person name="Mitreva M."/>
        </authorList>
    </citation>
    <scope>NUCLEOTIDE SEQUENCE [LARGE SCALE GENOMIC DNA]</scope>
    <source>
        <strain evidence="7 8">Zhejiang</strain>
    </source>
</reference>
<protein>
    <submittedName>
        <fullName evidence="7">Pyridine nucleotide-disulfide oxidoreductase</fullName>
    </submittedName>
</protein>
<comment type="cofactor">
    <cofactor evidence="1">
        <name>FAD</name>
        <dbReference type="ChEBI" id="CHEBI:57692"/>
    </cofactor>
</comment>
<dbReference type="InterPro" id="IPR036188">
    <property type="entry name" value="FAD/NAD-bd_sf"/>
</dbReference>
<evidence type="ECO:0000256" key="5">
    <source>
        <dbReference type="ARBA" id="ARBA00023284"/>
    </source>
</evidence>
<dbReference type="GO" id="GO:0005829">
    <property type="term" value="C:cytosol"/>
    <property type="evidence" value="ECO:0007669"/>
    <property type="project" value="TreeGrafter"/>
</dbReference>
<dbReference type="FunFam" id="3.50.50.60:FF:000235">
    <property type="entry name" value="Glutathione reductase"/>
    <property type="match status" value="1"/>
</dbReference>
<evidence type="ECO:0000256" key="4">
    <source>
        <dbReference type="ARBA" id="ARBA00023157"/>
    </source>
</evidence>
<organism evidence="7 8">
    <name type="scientific">Ancylostoma duodenale</name>
    <dbReference type="NCBI Taxonomy" id="51022"/>
    <lineage>
        <taxon>Eukaryota</taxon>
        <taxon>Metazoa</taxon>
        <taxon>Ecdysozoa</taxon>
        <taxon>Nematoda</taxon>
        <taxon>Chromadorea</taxon>
        <taxon>Rhabditida</taxon>
        <taxon>Rhabditina</taxon>
        <taxon>Rhabditomorpha</taxon>
        <taxon>Strongyloidea</taxon>
        <taxon>Ancylostomatidae</taxon>
        <taxon>Ancylostomatinae</taxon>
        <taxon>Ancylostoma</taxon>
    </lineage>
</organism>
<proteinExistence type="inferred from homology"/>
<dbReference type="PANTHER" id="PTHR42737:SF2">
    <property type="entry name" value="GLUTATHIONE REDUCTASE"/>
    <property type="match status" value="1"/>
</dbReference>
<evidence type="ECO:0000313" key="8">
    <source>
        <dbReference type="Proteomes" id="UP000054047"/>
    </source>
</evidence>
<keyword evidence="5" id="KW-0676">Redox-active center</keyword>
<dbReference type="EMBL" id="KN765300">
    <property type="protein sequence ID" value="KIH47840.1"/>
    <property type="molecule type" value="Genomic_DNA"/>
</dbReference>
<evidence type="ECO:0000256" key="2">
    <source>
        <dbReference type="ARBA" id="ARBA00007532"/>
    </source>
</evidence>
<dbReference type="InterPro" id="IPR046952">
    <property type="entry name" value="GSHR/TRXR-like"/>
</dbReference>
<feature type="non-terminal residue" evidence="7">
    <location>
        <position position="1"/>
    </location>
</feature>
<comment type="similarity">
    <text evidence="2">Belongs to the class-I pyridine nucleotide-disulfide oxidoreductase family.</text>
</comment>
<dbReference type="GO" id="GO:0005739">
    <property type="term" value="C:mitochondrion"/>
    <property type="evidence" value="ECO:0007669"/>
    <property type="project" value="TreeGrafter"/>
</dbReference>
<dbReference type="GO" id="GO:0050660">
    <property type="term" value="F:flavin adenine dinucleotide binding"/>
    <property type="evidence" value="ECO:0007669"/>
    <property type="project" value="InterPro"/>
</dbReference>
<name>A0A0C2FGZ1_9BILA</name>
<dbReference type="GO" id="GO:0045454">
    <property type="term" value="P:cell redox homeostasis"/>
    <property type="evidence" value="ECO:0007669"/>
    <property type="project" value="InterPro"/>
</dbReference>
<feature type="domain" description="Pyridine nucleotide-disulphide oxidoreductase N-terminal" evidence="6">
    <location>
        <begin position="29"/>
        <end position="106"/>
    </location>
</feature>
<dbReference type="Proteomes" id="UP000054047">
    <property type="component" value="Unassembled WGS sequence"/>
</dbReference>
<dbReference type="Gene3D" id="3.50.50.60">
    <property type="entry name" value="FAD/NAD(P)-binding domain"/>
    <property type="match status" value="1"/>
</dbReference>
<sequence>YPTIPNIPGAEYGTDSNGFFELEKLPKKSVVVGAGYIAVELAGVLANLGSDTHLLIRYDKVLRNFDETLSTGLTEAMDKGPVNIHKKTQIERVEKRPDGLLTIKTNNGIIDE</sequence>
<evidence type="ECO:0000256" key="1">
    <source>
        <dbReference type="ARBA" id="ARBA00001974"/>
    </source>
</evidence>
<dbReference type="PANTHER" id="PTHR42737">
    <property type="entry name" value="GLUTATHIONE REDUCTASE"/>
    <property type="match status" value="1"/>
</dbReference>
<dbReference type="GO" id="GO:0034599">
    <property type="term" value="P:cellular response to oxidative stress"/>
    <property type="evidence" value="ECO:0007669"/>
    <property type="project" value="TreeGrafter"/>
</dbReference>
<keyword evidence="3" id="KW-0560">Oxidoreductase</keyword>
<evidence type="ECO:0000256" key="3">
    <source>
        <dbReference type="ARBA" id="ARBA00023002"/>
    </source>
</evidence>
<dbReference type="Pfam" id="PF00070">
    <property type="entry name" value="Pyr_redox"/>
    <property type="match status" value="1"/>
</dbReference>
<keyword evidence="8" id="KW-1185">Reference proteome</keyword>
<gene>
    <name evidence="7" type="ORF">ANCDUO_22095</name>
</gene>
<evidence type="ECO:0000259" key="6">
    <source>
        <dbReference type="Pfam" id="PF00070"/>
    </source>
</evidence>
<dbReference type="GO" id="GO:0004362">
    <property type="term" value="F:glutathione-disulfide reductase (NADPH) activity"/>
    <property type="evidence" value="ECO:0007669"/>
    <property type="project" value="TreeGrafter"/>
</dbReference>
<accession>A0A0C2FGZ1</accession>
<feature type="non-terminal residue" evidence="7">
    <location>
        <position position="112"/>
    </location>
</feature>